<protein>
    <submittedName>
        <fullName evidence="1">Uncharacterized protein</fullName>
    </submittedName>
</protein>
<proteinExistence type="predicted"/>
<dbReference type="Proteomes" id="UP000006038">
    <property type="component" value="Chromosome 3"/>
</dbReference>
<dbReference type="HOGENOM" id="CLU_2798011_0_0_1"/>
<organism evidence="1">
    <name type="scientific">Oryza brachyantha</name>
    <name type="common">malo sina</name>
    <dbReference type="NCBI Taxonomy" id="4533"/>
    <lineage>
        <taxon>Eukaryota</taxon>
        <taxon>Viridiplantae</taxon>
        <taxon>Streptophyta</taxon>
        <taxon>Embryophyta</taxon>
        <taxon>Tracheophyta</taxon>
        <taxon>Spermatophyta</taxon>
        <taxon>Magnoliopsida</taxon>
        <taxon>Liliopsida</taxon>
        <taxon>Poales</taxon>
        <taxon>Poaceae</taxon>
        <taxon>BOP clade</taxon>
        <taxon>Oryzoideae</taxon>
        <taxon>Oryzeae</taxon>
        <taxon>Oryzinae</taxon>
        <taxon>Oryza</taxon>
    </lineage>
</organism>
<evidence type="ECO:0000313" key="1">
    <source>
        <dbReference type="EnsemblPlants" id="OB03G19390.1"/>
    </source>
</evidence>
<accession>J3LLL3</accession>
<dbReference type="AlphaFoldDB" id="J3LLL3"/>
<dbReference type="Gramene" id="OB03G19390.1">
    <property type="protein sequence ID" value="OB03G19390.1"/>
    <property type="gene ID" value="OB03G19390"/>
</dbReference>
<dbReference type="EnsemblPlants" id="OB03G19390.1">
    <property type="protein sequence ID" value="OB03G19390.1"/>
    <property type="gene ID" value="OB03G19390"/>
</dbReference>
<reference evidence="1" key="1">
    <citation type="journal article" date="2013" name="Nat. Commun.">
        <title>Whole-genome sequencing of Oryza brachyantha reveals mechanisms underlying Oryza genome evolution.</title>
        <authorList>
            <person name="Chen J."/>
            <person name="Huang Q."/>
            <person name="Gao D."/>
            <person name="Wang J."/>
            <person name="Lang Y."/>
            <person name="Liu T."/>
            <person name="Li B."/>
            <person name="Bai Z."/>
            <person name="Luis Goicoechea J."/>
            <person name="Liang C."/>
            <person name="Chen C."/>
            <person name="Zhang W."/>
            <person name="Sun S."/>
            <person name="Liao Y."/>
            <person name="Zhang X."/>
            <person name="Yang L."/>
            <person name="Song C."/>
            <person name="Wang M."/>
            <person name="Shi J."/>
            <person name="Liu G."/>
            <person name="Liu J."/>
            <person name="Zhou H."/>
            <person name="Zhou W."/>
            <person name="Yu Q."/>
            <person name="An N."/>
            <person name="Chen Y."/>
            <person name="Cai Q."/>
            <person name="Wang B."/>
            <person name="Liu B."/>
            <person name="Min J."/>
            <person name="Huang Y."/>
            <person name="Wu H."/>
            <person name="Li Z."/>
            <person name="Zhang Y."/>
            <person name="Yin Y."/>
            <person name="Song W."/>
            <person name="Jiang J."/>
            <person name="Jackson S.A."/>
            <person name="Wing R.A."/>
            <person name="Wang J."/>
            <person name="Chen M."/>
        </authorList>
    </citation>
    <scope>NUCLEOTIDE SEQUENCE [LARGE SCALE GENOMIC DNA]</scope>
    <source>
        <strain evidence="1">cv. IRGC 101232</strain>
    </source>
</reference>
<reference evidence="1" key="2">
    <citation type="submission" date="2013-04" db="UniProtKB">
        <authorList>
            <consortium name="EnsemblPlants"/>
        </authorList>
    </citation>
    <scope>IDENTIFICATION</scope>
</reference>
<name>J3LLL3_ORYBR</name>
<keyword evidence="2" id="KW-1185">Reference proteome</keyword>
<evidence type="ECO:0000313" key="2">
    <source>
        <dbReference type="Proteomes" id="UP000006038"/>
    </source>
</evidence>
<sequence>MLFRLKVYTCKRAKSNTHELLWRTADGHELLLLWSLSITVDTFLSFGPIKVGVDIIYLLIKLIYLCEC</sequence>